<dbReference type="GO" id="GO:0003700">
    <property type="term" value="F:DNA-binding transcription factor activity"/>
    <property type="evidence" value="ECO:0007669"/>
    <property type="project" value="TreeGrafter"/>
</dbReference>
<dbReference type="PANTHER" id="PTHR24567:SF74">
    <property type="entry name" value="HTH-TYPE TRANSCRIPTIONAL REGULATOR ARCR"/>
    <property type="match status" value="1"/>
</dbReference>
<evidence type="ECO:0000256" key="3">
    <source>
        <dbReference type="ARBA" id="ARBA00023163"/>
    </source>
</evidence>
<keyword evidence="3" id="KW-0804">Transcription</keyword>
<dbReference type="Gene3D" id="2.60.120.10">
    <property type="entry name" value="Jelly Rolls"/>
    <property type="match status" value="1"/>
</dbReference>
<evidence type="ECO:0000313" key="6">
    <source>
        <dbReference type="EMBL" id="GGJ75428.1"/>
    </source>
</evidence>
<dbReference type="SMART" id="SM00100">
    <property type="entry name" value="cNMP"/>
    <property type="match status" value="1"/>
</dbReference>
<dbReference type="SUPFAM" id="SSF51206">
    <property type="entry name" value="cAMP-binding domain-like"/>
    <property type="match status" value="1"/>
</dbReference>
<keyword evidence="2" id="KW-0238">DNA-binding</keyword>
<dbReference type="GO" id="GO:0005829">
    <property type="term" value="C:cytosol"/>
    <property type="evidence" value="ECO:0007669"/>
    <property type="project" value="TreeGrafter"/>
</dbReference>
<dbReference type="InterPro" id="IPR036390">
    <property type="entry name" value="WH_DNA-bd_sf"/>
</dbReference>
<dbReference type="Proteomes" id="UP000635726">
    <property type="component" value="Unassembled WGS sequence"/>
</dbReference>
<comment type="caution">
    <text evidence="6">The sequence shown here is derived from an EMBL/GenBank/DDBJ whole genome shotgun (WGS) entry which is preliminary data.</text>
</comment>
<evidence type="ECO:0000256" key="1">
    <source>
        <dbReference type="ARBA" id="ARBA00023015"/>
    </source>
</evidence>
<dbReference type="SUPFAM" id="SSF46785">
    <property type="entry name" value="Winged helix' DNA-binding domain"/>
    <property type="match status" value="1"/>
</dbReference>
<dbReference type="InterPro" id="IPR036388">
    <property type="entry name" value="WH-like_DNA-bd_sf"/>
</dbReference>
<evidence type="ECO:0000256" key="2">
    <source>
        <dbReference type="ARBA" id="ARBA00023125"/>
    </source>
</evidence>
<protein>
    <submittedName>
        <fullName evidence="6">CarD family transcriptional regulator</fullName>
    </submittedName>
</protein>
<organism evidence="6 7">
    <name type="scientific">Deinococcus aquiradiocola</name>
    <dbReference type="NCBI Taxonomy" id="393059"/>
    <lineage>
        <taxon>Bacteria</taxon>
        <taxon>Thermotogati</taxon>
        <taxon>Deinococcota</taxon>
        <taxon>Deinococci</taxon>
        <taxon>Deinococcales</taxon>
        <taxon>Deinococcaceae</taxon>
        <taxon>Deinococcus</taxon>
    </lineage>
</organism>
<dbReference type="EMBL" id="BMOE01000005">
    <property type="protein sequence ID" value="GGJ75428.1"/>
    <property type="molecule type" value="Genomic_DNA"/>
</dbReference>
<gene>
    <name evidence="6" type="primary">fnr-1</name>
    <name evidence="6" type="ORF">GCM10008939_19600</name>
</gene>
<dbReference type="Pfam" id="PF00027">
    <property type="entry name" value="cNMP_binding"/>
    <property type="match status" value="1"/>
</dbReference>
<dbReference type="InterPro" id="IPR012318">
    <property type="entry name" value="HTH_CRP"/>
</dbReference>
<keyword evidence="1" id="KW-0805">Transcription regulation</keyword>
<dbReference type="InterPro" id="IPR000595">
    <property type="entry name" value="cNMP-bd_dom"/>
</dbReference>
<dbReference type="CDD" id="cd00038">
    <property type="entry name" value="CAP_ED"/>
    <property type="match status" value="1"/>
</dbReference>
<evidence type="ECO:0000259" key="4">
    <source>
        <dbReference type="PROSITE" id="PS50042"/>
    </source>
</evidence>
<dbReference type="Gene3D" id="1.10.10.10">
    <property type="entry name" value="Winged helix-like DNA-binding domain superfamily/Winged helix DNA-binding domain"/>
    <property type="match status" value="1"/>
</dbReference>
<dbReference type="Pfam" id="PF13545">
    <property type="entry name" value="HTH_Crp_2"/>
    <property type="match status" value="1"/>
</dbReference>
<evidence type="ECO:0000313" key="7">
    <source>
        <dbReference type="Proteomes" id="UP000635726"/>
    </source>
</evidence>
<feature type="domain" description="HTH crp-type" evidence="5">
    <location>
        <begin position="149"/>
        <end position="214"/>
    </location>
</feature>
<dbReference type="PANTHER" id="PTHR24567">
    <property type="entry name" value="CRP FAMILY TRANSCRIPTIONAL REGULATORY PROTEIN"/>
    <property type="match status" value="1"/>
</dbReference>
<evidence type="ECO:0000259" key="5">
    <source>
        <dbReference type="PROSITE" id="PS51063"/>
    </source>
</evidence>
<dbReference type="GO" id="GO:0003677">
    <property type="term" value="F:DNA binding"/>
    <property type="evidence" value="ECO:0007669"/>
    <property type="project" value="UniProtKB-KW"/>
</dbReference>
<dbReference type="AlphaFoldDB" id="A0A917PFQ4"/>
<accession>A0A917PFQ4</accession>
<dbReference type="PROSITE" id="PS50042">
    <property type="entry name" value="CNMP_BINDING_3"/>
    <property type="match status" value="1"/>
</dbReference>
<dbReference type="PROSITE" id="PS51063">
    <property type="entry name" value="HTH_CRP_2"/>
    <property type="match status" value="1"/>
</dbReference>
<keyword evidence="7" id="KW-1185">Reference proteome</keyword>
<reference evidence="6" key="1">
    <citation type="journal article" date="2014" name="Int. J. Syst. Evol. Microbiol.">
        <title>Complete genome sequence of Corynebacterium casei LMG S-19264T (=DSM 44701T), isolated from a smear-ripened cheese.</title>
        <authorList>
            <consortium name="US DOE Joint Genome Institute (JGI-PGF)"/>
            <person name="Walter F."/>
            <person name="Albersmeier A."/>
            <person name="Kalinowski J."/>
            <person name="Ruckert C."/>
        </authorList>
    </citation>
    <scope>NUCLEOTIDE SEQUENCE</scope>
    <source>
        <strain evidence="6">JCM 14371</strain>
    </source>
</reference>
<dbReference type="RefSeq" id="WP_188962870.1">
    <property type="nucleotide sequence ID" value="NZ_BMOE01000005.1"/>
</dbReference>
<name>A0A917PFQ4_9DEIO</name>
<dbReference type="InterPro" id="IPR014710">
    <property type="entry name" value="RmlC-like_jellyroll"/>
</dbReference>
<proteinExistence type="predicted"/>
<sequence>MPERAAQLLRLSAAFQVARESDVRELAALARPRTLPRGALVFRQGEPASSLYVVETGLLRVSRLNASGRELTLMLGGPRQLVAGVSAFVQDATYSASCTALEDSQVLVLDAAAVRQLTCRSPALAEAVLTYFARRHADLLTRMEDLLFSDLNARLAAHLLDQTPCSDGYALPTNSELAALLGTVPELVSRKLGEFYRQRHITLHRRSVRILDEAALQRLAGR</sequence>
<dbReference type="InterPro" id="IPR050397">
    <property type="entry name" value="Env_Response_Regulators"/>
</dbReference>
<reference evidence="6" key="2">
    <citation type="submission" date="2020-09" db="EMBL/GenBank/DDBJ databases">
        <authorList>
            <person name="Sun Q."/>
            <person name="Ohkuma M."/>
        </authorList>
    </citation>
    <scope>NUCLEOTIDE SEQUENCE</scope>
    <source>
        <strain evidence="6">JCM 14371</strain>
    </source>
</reference>
<feature type="domain" description="Cyclic nucleotide-binding" evidence="4">
    <location>
        <begin position="14"/>
        <end position="135"/>
    </location>
</feature>
<dbReference type="InterPro" id="IPR018490">
    <property type="entry name" value="cNMP-bd_dom_sf"/>
</dbReference>